<evidence type="ECO:0000256" key="1">
    <source>
        <dbReference type="SAM" id="MobiDB-lite"/>
    </source>
</evidence>
<protein>
    <submittedName>
        <fullName evidence="2">Uncharacterized protein</fullName>
    </submittedName>
</protein>
<reference evidence="2 3" key="1">
    <citation type="journal article" date="2022" name="G3 (Bethesda)">
        <title>Whole-genome sequence and methylome profiling of the almond [Prunus dulcis (Mill.) D.A. Webb] cultivar 'Nonpareil'.</title>
        <authorList>
            <person name="D'Amico-Willman K.M."/>
            <person name="Ouma W.Z."/>
            <person name="Meulia T."/>
            <person name="Sideli G.M."/>
            <person name="Gradziel T.M."/>
            <person name="Fresnedo-Ramirez J."/>
        </authorList>
    </citation>
    <scope>NUCLEOTIDE SEQUENCE [LARGE SCALE GENOMIC DNA]</scope>
    <source>
        <strain evidence="2">Clone GOH B32 T37-40</strain>
    </source>
</reference>
<dbReference type="Proteomes" id="UP001054821">
    <property type="component" value="Chromosome 7"/>
</dbReference>
<proteinExistence type="predicted"/>
<evidence type="ECO:0000313" key="3">
    <source>
        <dbReference type="Proteomes" id="UP001054821"/>
    </source>
</evidence>
<keyword evidence="3" id="KW-1185">Reference proteome</keyword>
<feature type="region of interest" description="Disordered" evidence="1">
    <location>
        <begin position="66"/>
        <end position="118"/>
    </location>
</feature>
<feature type="compositionally biased region" description="Low complexity" evidence="1">
    <location>
        <begin position="86"/>
        <end position="109"/>
    </location>
</feature>
<evidence type="ECO:0000313" key="2">
    <source>
        <dbReference type="EMBL" id="KAI5317175.1"/>
    </source>
</evidence>
<feature type="compositionally biased region" description="Polar residues" evidence="1">
    <location>
        <begin position="66"/>
        <end position="75"/>
    </location>
</feature>
<accession>A0AAD4V225</accession>
<sequence>MRAPNIWILGLGPRWTIFEFSKYSNIGTRRTYLLPNFNSFDKNTSCPTSTPSAQLCLPKNSLASRNCATRNSRPPRNSWAARNCTARNSRPPRNSSAPRNSRPSRNSRPLGIPPWQIG</sequence>
<dbReference type="AlphaFoldDB" id="A0AAD4V225"/>
<gene>
    <name evidence="2" type="ORF">L3X38_036882</name>
</gene>
<organism evidence="2 3">
    <name type="scientific">Prunus dulcis</name>
    <name type="common">Almond</name>
    <name type="synonym">Amygdalus dulcis</name>
    <dbReference type="NCBI Taxonomy" id="3755"/>
    <lineage>
        <taxon>Eukaryota</taxon>
        <taxon>Viridiplantae</taxon>
        <taxon>Streptophyta</taxon>
        <taxon>Embryophyta</taxon>
        <taxon>Tracheophyta</taxon>
        <taxon>Spermatophyta</taxon>
        <taxon>Magnoliopsida</taxon>
        <taxon>eudicotyledons</taxon>
        <taxon>Gunneridae</taxon>
        <taxon>Pentapetalae</taxon>
        <taxon>rosids</taxon>
        <taxon>fabids</taxon>
        <taxon>Rosales</taxon>
        <taxon>Rosaceae</taxon>
        <taxon>Amygdaloideae</taxon>
        <taxon>Amygdaleae</taxon>
        <taxon>Prunus</taxon>
    </lineage>
</organism>
<comment type="caution">
    <text evidence="2">The sequence shown here is derived from an EMBL/GenBank/DDBJ whole genome shotgun (WGS) entry which is preliminary data.</text>
</comment>
<name>A0AAD4V225_PRUDU</name>
<dbReference type="EMBL" id="JAJFAZ020000007">
    <property type="protein sequence ID" value="KAI5317175.1"/>
    <property type="molecule type" value="Genomic_DNA"/>
</dbReference>